<evidence type="ECO:0000313" key="7">
    <source>
        <dbReference type="EMBL" id="KAG0686883.1"/>
    </source>
</evidence>
<dbReference type="InterPro" id="IPR011332">
    <property type="entry name" value="Ribosomal_zn-bd"/>
</dbReference>
<dbReference type="OrthoDB" id="275534at2759"/>
<evidence type="ECO:0000256" key="3">
    <source>
        <dbReference type="ARBA" id="ARBA00022980"/>
    </source>
</evidence>
<dbReference type="GO" id="GO:0006412">
    <property type="term" value="P:translation"/>
    <property type="evidence" value="ECO:0007669"/>
    <property type="project" value="InterPro"/>
</dbReference>
<comment type="subcellular location">
    <subcellularLocation>
        <location evidence="1">Mitochondrion</location>
    </subcellularLocation>
</comment>
<keyword evidence="3" id="KW-0689">Ribosomal protein</keyword>
<evidence type="ECO:0000256" key="5">
    <source>
        <dbReference type="ARBA" id="ARBA00023274"/>
    </source>
</evidence>
<dbReference type="AlphaFoldDB" id="A0A9P7BF11"/>
<comment type="caution">
    <text evidence="7">The sequence shown here is derived from an EMBL/GenBank/DDBJ whole genome shotgun (WGS) entry which is preliminary data.</text>
</comment>
<proteinExistence type="inferred from homology"/>
<dbReference type="Gene3D" id="2.20.28.120">
    <property type="entry name" value="Ribosomal protein L33"/>
    <property type="match status" value="1"/>
</dbReference>
<reference evidence="7" key="1">
    <citation type="submission" date="2020-11" db="EMBL/GenBank/DDBJ databases">
        <title>Kefir isolates.</title>
        <authorList>
            <person name="Marcisauskas S."/>
            <person name="Kim Y."/>
            <person name="Blasche S."/>
        </authorList>
    </citation>
    <scope>NUCLEOTIDE SEQUENCE</scope>
    <source>
        <strain evidence="7">Olga-1</strain>
    </source>
</reference>
<accession>A0A9P7BF11</accession>
<dbReference type="EMBL" id="PUHW01000357">
    <property type="protein sequence ID" value="KAG0686883.1"/>
    <property type="molecule type" value="Genomic_DNA"/>
</dbReference>
<dbReference type="Proteomes" id="UP000697127">
    <property type="component" value="Unassembled WGS sequence"/>
</dbReference>
<sequence length="92" mass="10556">MNLRIQPNYTPNAKSATMAKAKARTTIVQLVSSAKTGFRRTLLVPRTAKEITQVRYDPVVQRHVIFTESKKRKGEQPKPLDFSRGAFLWKKK</sequence>
<evidence type="ECO:0000256" key="1">
    <source>
        <dbReference type="ARBA" id="ARBA00004173"/>
    </source>
</evidence>
<dbReference type="PANTHER" id="PTHR47037:SF1">
    <property type="entry name" value="LARGE RIBOSOMAL SUBUNIT PROTEIN BL33M"/>
    <property type="match status" value="1"/>
</dbReference>
<evidence type="ECO:0000256" key="2">
    <source>
        <dbReference type="ARBA" id="ARBA00007596"/>
    </source>
</evidence>
<name>A0A9P7BF11_9ASCO</name>
<evidence type="ECO:0000313" key="8">
    <source>
        <dbReference type="Proteomes" id="UP000697127"/>
    </source>
</evidence>
<keyword evidence="8" id="KW-1185">Reference proteome</keyword>
<dbReference type="PANTHER" id="PTHR47037">
    <property type="entry name" value="39S RIBOSOMAL PROTEIN L33, MITOCHONDRIAL"/>
    <property type="match status" value="1"/>
</dbReference>
<dbReference type="GO" id="GO:0005840">
    <property type="term" value="C:ribosome"/>
    <property type="evidence" value="ECO:0007669"/>
    <property type="project" value="UniProtKB-KW"/>
</dbReference>
<dbReference type="InterPro" id="IPR038584">
    <property type="entry name" value="Ribosomal_bL33_sf"/>
</dbReference>
<keyword evidence="5" id="KW-0687">Ribonucleoprotein</keyword>
<organism evidence="7 8">
    <name type="scientific">Pichia californica</name>
    <dbReference type="NCBI Taxonomy" id="460514"/>
    <lineage>
        <taxon>Eukaryota</taxon>
        <taxon>Fungi</taxon>
        <taxon>Dikarya</taxon>
        <taxon>Ascomycota</taxon>
        <taxon>Saccharomycotina</taxon>
        <taxon>Pichiomycetes</taxon>
        <taxon>Pichiales</taxon>
        <taxon>Pichiaceae</taxon>
        <taxon>Pichia</taxon>
    </lineage>
</organism>
<evidence type="ECO:0000256" key="6">
    <source>
        <dbReference type="ARBA" id="ARBA00035275"/>
    </source>
</evidence>
<dbReference type="GO" id="GO:1990904">
    <property type="term" value="C:ribonucleoprotein complex"/>
    <property type="evidence" value="ECO:0007669"/>
    <property type="project" value="UniProtKB-KW"/>
</dbReference>
<keyword evidence="4" id="KW-0496">Mitochondrion</keyword>
<gene>
    <name evidence="7" type="ORF">C6P40_003216</name>
</gene>
<comment type="similarity">
    <text evidence="2">Belongs to the bacterial ribosomal protein bL33 family.</text>
</comment>
<evidence type="ECO:0000256" key="4">
    <source>
        <dbReference type="ARBA" id="ARBA00023128"/>
    </source>
</evidence>
<dbReference type="InterPro" id="IPR052008">
    <property type="entry name" value="Mitoribosomal_protein_bL33"/>
</dbReference>
<dbReference type="GO" id="GO:0005739">
    <property type="term" value="C:mitochondrion"/>
    <property type="evidence" value="ECO:0007669"/>
    <property type="project" value="UniProtKB-SubCell"/>
</dbReference>
<protein>
    <recommendedName>
        <fullName evidence="6">Large ribosomal subunit protein bL33m</fullName>
    </recommendedName>
</protein>
<dbReference type="SUPFAM" id="SSF57829">
    <property type="entry name" value="Zn-binding ribosomal proteins"/>
    <property type="match status" value="1"/>
</dbReference>